<evidence type="ECO:0000256" key="1">
    <source>
        <dbReference type="SAM" id="MobiDB-lite"/>
    </source>
</evidence>
<keyword evidence="2" id="KW-0732">Signal</keyword>
<feature type="region of interest" description="Disordered" evidence="1">
    <location>
        <begin position="223"/>
        <end position="245"/>
    </location>
</feature>
<sequence>MQLFLCILFLLVRLSIGRHHHHHHAQATAQDVTDTSTVTPLGDPRKLARIMPSKEAVESIGIRFIDALIKKGQMEMAKGAFRTQLEVLEKVHPEQYDKYKNMKVEDLAADAVMQQPKTGNAFIDMLHQNGIPIGSSIKGVEQALKTQKEIENNDPSEQIAKAVFDKFRQQILPGLVANIISGRNPFRMPNGGRQMQAMPEIIRQQALAANAVEEGEAPQIVRRRPQQFYVEPEEPSPRRGPDDLEARLRSSPRLAALLENPDIRSALDGRRFSRRMADEEPLGRSLSDRLVSDRNLLEEFGSRSALALGINEMMTDSEEEEEQEEQNTVRRAPLKLPRAFVNRLSENPEIAAALEHLNIRVDDVDELLQPKARMINPHPQPGFLVPRKIPQRPRKMIPILVGVPEIDNSVLTPFGEIRRSPEKIQFKPVVEERSRTIENLRNNPNIAPLFLHTDLERKLRGRQMLTPEQKGQYAGAARRIHPRMLGAKTQTLNSLDRQVEQLIEERPVPPMVWIPKGRHTRLRWTGATEREIPGLGTRLIFPSLDPTAPAINTALSTQGRAREEWDTTFKVPNNWNPGDEVGFSVKQKSERFMGGTGNFDMPAANL</sequence>
<protein>
    <submittedName>
        <fullName evidence="3">Uncharacterized protein</fullName>
    </submittedName>
</protein>
<feature type="compositionally biased region" description="Basic and acidic residues" evidence="1">
    <location>
        <begin position="235"/>
        <end position="245"/>
    </location>
</feature>
<dbReference type="AlphaFoldDB" id="A0AA36FZY0"/>
<accession>A0AA36FZY0</accession>
<organism evidence="3 4">
    <name type="scientific">Mesorhabditis spiculigera</name>
    <dbReference type="NCBI Taxonomy" id="96644"/>
    <lineage>
        <taxon>Eukaryota</taxon>
        <taxon>Metazoa</taxon>
        <taxon>Ecdysozoa</taxon>
        <taxon>Nematoda</taxon>
        <taxon>Chromadorea</taxon>
        <taxon>Rhabditida</taxon>
        <taxon>Rhabditina</taxon>
        <taxon>Rhabditomorpha</taxon>
        <taxon>Rhabditoidea</taxon>
        <taxon>Rhabditidae</taxon>
        <taxon>Mesorhabditinae</taxon>
        <taxon>Mesorhabditis</taxon>
    </lineage>
</organism>
<evidence type="ECO:0000256" key="2">
    <source>
        <dbReference type="SAM" id="SignalP"/>
    </source>
</evidence>
<keyword evidence="4" id="KW-1185">Reference proteome</keyword>
<evidence type="ECO:0000313" key="3">
    <source>
        <dbReference type="EMBL" id="CAJ0568196.1"/>
    </source>
</evidence>
<proteinExistence type="predicted"/>
<feature type="signal peptide" evidence="2">
    <location>
        <begin position="1"/>
        <end position="17"/>
    </location>
</feature>
<dbReference type="EMBL" id="CATQJA010001677">
    <property type="protein sequence ID" value="CAJ0568196.1"/>
    <property type="molecule type" value="Genomic_DNA"/>
</dbReference>
<reference evidence="3" key="1">
    <citation type="submission" date="2023-06" db="EMBL/GenBank/DDBJ databases">
        <authorList>
            <person name="Delattre M."/>
        </authorList>
    </citation>
    <scope>NUCLEOTIDE SEQUENCE</scope>
    <source>
        <strain evidence="3">AF72</strain>
    </source>
</reference>
<feature type="non-terminal residue" evidence="3">
    <location>
        <position position="606"/>
    </location>
</feature>
<comment type="caution">
    <text evidence="3">The sequence shown here is derived from an EMBL/GenBank/DDBJ whole genome shotgun (WGS) entry which is preliminary data.</text>
</comment>
<gene>
    <name evidence="3" type="ORF">MSPICULIGERA_LOCUS6722</name>
</gene>
<evidence type="ECO:0000313" key="4">
    <source>
        <dbReference type="Proteomes" id="UP001177023"/>
    </source>
</evidence>
<feature type="chain" id="PRO_5041291107" evidence="2">
    <location>
        <begin position="18"/>
        <end position="606"/>
    </location>
</feature>
<dbReference type="Proteomes" id="UP001177023">
    <property type="component" value="Unassembled WGS sequence"/>
</dbReference>
<name>A0AA36FZY0_9BILA</name>